<evidence type="ECO:0000313" key="1">
    <source>
        <dbReference type="EMBL" id="QJA80712.1"/>
    </source>
</evidence>
<sequence length="74" mass="8772">MRLRARKDRAEEKRSVGMAKESKLKMMGFGKGQRIVSDTYRENVDKIDWKTPDCFEIETIEDGAKVKKIYRFKK</sequence>
<proteinExistence type="predicted"/>
<organism evidence="1">
    <name type="scientific">viral metagenome</name>
    <dbReference type="NCBI Taxonomy" id="1070528"/>
    <lineage>
        <taxon>unclassified sequences</taxon>
        <taxon>metagenomes</taxon>
        <taxon>organismal metagenomes</taxon>
    </lineage>
</organism>
<name>A0A6M3KFP1_9ZZZZ</name>
<accession>A0A6M3KFP1</accession>
<reference evidence="1" key="1">
    <citation type="submission" date="2020-03" db="EMBL/GenBank/DDBJ databases">
        <title>The deep terrestrial virosphere.</title>
        <authorList>
            <person name="Holmfeldt K."/>
            <person name="Nilsson E."/>
            <person name="Simone D."/>
            <person name="Lopez-Fernandez M."/>
            <person name="Wu X."/>
            <person name="de Brujin I."/>
            <person name="Lundin D."/>
            <person name="Andersson A."/>
            <person name="Bertilsson S."/>
            <person name="Dopson M."/>
        </authorList>
    </citation>
    <scope>NUCLEOTIDE SEQUENCE</scope>
    <source>
        <strain evidence="1">MM415A00670</strain>
    </source>
</reference>
<protein>
    <submittedName>
        <fullName evidence="1">Uncharacterized protein</fullName>
    </submittedName>
</protein>
<dbReference type="AlphaFoldDB" id="A0A6M3KFP1"/>
<dbReference type="EMBL" id="MT142432">
    <property type="protein sequence ID" value="QJA80712.1"/>
    <property type="molecule type" value="Genomic_DNA"/>
</dbReference>
<gene>
    <name evidence="1" type="ORF">MM415A00670_0021</name>
</gene>